<keyword evidence="2" id="KW-1185">Reference proteome</keyword>
<gene>
    <name evidence="1" type="ORF">FA95DRAFT_267806</name>
</gene>
<reference evidence="1" key="2">
    <citation type="journal article" date="2022" name="New Phytol.">
        <title>Evolutionary transition to the ectomycorrhizal habit in the genomes of a hyperdiverse lineage of mushroom-forming fungi.</title>
        <authorList>
            <person name="Looney B."/>
            <person name="Miyauchi S."/>
            <person name="Morin E."/>
            <person name="Drula E."/>
            <person name="Courty P.E."/>
            <person name="Kohler A."/>
            <person name="Kuo A."/>
            <person name="LaButti K."/>
            <person name="Pangilinan J."/>
            <person name="Lipzen A."/>
            <person name="Riley R."/>
            <person name="Andreopoulos W."/>
            <person name="He G."/>
            <person name="Johnson J."/>
            <person name="Nolan M."/>
            <person name="Tritt A."/>
            <person name="Barry K.W."/>
            <person name="Grigoriev I.V."/>
            <person name="Nagy L.G."/>
            <person name="Hibbett D."/>
            <person name="Henrissat B."/>
            <person name="Matheny P.B."/>
            <person name="Labbe J."/>
            <person name="Martin F.M."/>
        </authorList>
    </citation>
    <scope>NUCLEOTIDE SEQUENCE</scope>
    <source>
        <strain evidence="1">FP105234-sp</strain>
    </source>
</reference>
<name>A0ACB8RJP6_9AGAM</name>
<accession>A0ACB8RJP6</accession>
<evidence type="ECO:0000313" key="2">
    <source>
        <dbReference type="Proteomes" id="UP000814033"/>
    </source>
</evidence>
<comment type="caution">
    <text evidence="1">The sequence shown here is derived from an EMBL/GenBank/DDBJ whole genome shotgun (WGS) entry which is preliminary data.</text>
</comment>
<sequence>MPAPGPSVDPPAAAPTVNTMDTPPFNHPSADVILQSSDLTNFRVHKIILSLASPVFADMFSVPQPRTARSGETFDGLPVVQVSEDARTLAYALRSMYPAERVRLESLDAARALLEVGRKYCMQAVVAAASKDTLSVASSRYPGGVFALALAYDMPDIAEGLQLRMPCDFPSATSFLFLTTRTWTPCLQSCIAGFCGTMLNAGRLPVPCPQTTRGSPEICRFLLVRSSQQ</sequence>
<dbReference type="EMBL" id="MU275986">
    <property type="protein sequence ID" value="KAI0044343.1"/>
    <property type="molecule type" value="Genomic_DNA"/>
</dbReference>
<dbReference type="Proteomes" id="UP000814033">
    <property type="component" value="Unassembled WGS sequence"/>
</dbReference>
<proteinExistence type="predicted"/>
<evidence type="ECO:0000313" key="1">
    <source>
        <dbReference type="EMBL" id="KAI0044343.1"/>
    </source>
</evidence>
<protein>
    <submittedName>
        <fullName evidence="1">Uncharacterized protein</fullName>
    </submittedName>
</protein>
<reference evidence="1" key="1">
    <citation type="submission" date="2021-02" db="EMBL/GenBank/DDBJ databases">
        <authorList>
            <consortium name="DOE Joint Genome Institute"/>
            <person name="Ahrendt S."/>
            <person name="Looney B.P."/>
            <person name="Miyauchi S."/>
            <person name="Morin E."/>
            <person name="Drula E."/>
            <person name="Courty P.E."/>
            <person name="Chicoki N."/>
            <person name="Fauchery L."/>
            <person name="Kohler A."/>
            <person name="Kuo A."/>
            <person name="Labutti K."/>
            <person name="Pangilinan J."/>
            <person name="Lipzen A."/>
            <person name="Riley R."/>
            <person name="Andreopoulos W."/>
            <person name="He G."/>
            <person name="Johnson J."/>
            <person name="Barry K.W."/>
            <person name="Grigoriev I.V."/>
            <person name="Nagy L."/>
            <person name="Hibbett D."/>
            <person name="Henrissat B."/>
            <person name="Matheny P.B."/>
            <person name="Labbe J."/>
            <person name="Martin F."/>
        </authorList>
    </citation>
    <scope>NUCLEOTIDE SEQUENCE</scope>
    <source>
        <strain evidence="1">FP105234-sp</strain>
    </source>
</reference>
<organism evidence="1 2">
    <name type="scientific">Auriscalpium vulgare</name>
    <dbReference type="NCBI Taxonomy" id="40419"/>
    <lineage>
        <taxon>Eukaryota</taxon>
        <taxon>Fungi</taxon>
        <taxon>Dikarya</taxon>
        <taxon>Basidiomycota</taxon>
        <taxon>Agaricomycotina</taxon>
        <taxon>Agaricomycetes</taxon>
        <taxon>Russulales</taxon>
        <taxon>Auriscalpiaceae</taxon>
        <taxon>Auriscalpium</taxon>
    </lineage>
</organism>